<evidence type="ECO:0000256" key="1">
    <source>
        <dbReference type="SAM" id="MobiDB-lite"/>
    </source>
</evidence>
<dbReference type="Proteomes" id="UP000266841">
    <property type="component" value="Unassembled WGS sequence"/>
</dbReference>
<feature type="non-terminal residue" evidence="2">
    <location>
        <position position="152"/>
    </location>
</feature>
<proteinExistence type="predicted"/>
<protein>
    <submittedName>
        <fullName evidence="2">Uncharacterized protein</fullName>
    </submittedName>
</protein>
<sequence>MVAVPRVVTAGCGSDGRSTRAVRCLYCRLCQSGSSAERGRAVNVVREMVVLCPLGPFPRVSLWQTLNFFCSEGQRIDEALGPAGEGAQQRRGKKETDAPVAHPRPGYRSRAIPGSTVADRRRWFGRDPYNGRGIRHDRGTQSFSAPDLPRTT</sequence>
<organism evidence="2 3">
    <name type="scientific">Thalassiosira oceanica</name>
    <name type="common">Marine diatom</name>
    <dbReference type="NCBI Taxonomy" id="159749"/>
    <lineage>
        <taxon>Eukaryota</taxon>
        <taxon>Sar</taxon>
        <taxon>Stramenopiles</taxon>
        <taxon>Ochrophyta</taxon>
        <taxon>Bacillariophyta</taxon>
        <taxon>Coscinodiscophyceae</taxon>
        <taxon>Thalassiosirophycidae</taxon>
        <taxon>Thalassiosirales</taxon>
        <taxon>Thalassiosiraceae</taxon>
        <taxon>Thalassiosira</taxon>
    </lineage>
</organism>
<dbReference type="EMBL" id="AGNL01016809">
    <property type="protein sequence ID" value="EJK64825.1"/>
    <property type="molecule type" value="Genomic_DNA"/>
</dbReference>
<dbReference type="AlphaFoldDB" id="K0SHK4"/>
<keyword evidence="3" id="KW-1185">Reference proteome</keyword>
<feature type="region of interest" description="Disordered" evidence="1">
    <location>
        <begin position="80"/>
        <end position="152"/>
    </location>
</feature>
<reference evidence="2 3" key="1">
    <citation type="journal article" date="2012" name="Genome Biol.">
        <title>Genome and low-iron response of an oceanic diatom adapted to chronic iron limitation.</title>
        <authorList>
            <person name="Lommer M."/>
            <person name="Specht M."/>
            <person name="Roy A.S."/>
            <person name="Kraemer L."/>
            <person name="Andreson R."/>
            <person name="Gutowska M.A."/>
            <person name="Wolf J."/>
            <person name="Bergner S.V."/>
            <person name="Schilhabel M.B."/>
            <person name="Klostermeier U.C."/>
            <person name="Beiko R.G."/>
            <person name="Rosenstiel P."/>
            <person name="Hippler M."/>
            <person name="Laroche J."/>
        </authorList>
    </citation>
    <scope>NUCLEOTIDE SEQUENCE [LARGE SCALE GENOMIC DNA]</scope>
    <source>
        <strain evidence="2 3">CCMP1005</strain>
    </source>
</reference>
<accession>K0SHK4</accession>
<evidence type="ECO:0000313" key="3">
    <source>
        <dbReference type="Proteomes" id="UP000266841"/>
    </source>
</evidence>
<evidence type="ECO:0000313" key="2">
    <source>
        <dbReference type="EMBL" id="EJK64825.1"/>
    </source>
</evidence>
<feature type="compositionally biased region" description="Polar residues" evidence="1">
    <location>
        <begin position="140"/>
        <end position="152"/>
    </location>
</feature>
<name>K0SHK4_THAOC</name>
<gene>
    <name evidence="2" type="ORF">THAOC_14399</name>
</gene>
<comment type="caution">
    <text evidence="2">The sequence shown here is derived from an EMBL/GenBank/DDBJ whole genome shotgun (WGS) entry which is preliminary data.</text>
</comment>